<comment type="caution">
    <text evidence="1">The sequence shown here is derived from an EMBL/GenBank/DDBJ whole genome shotgun (WGS) entry which is preliminary data.</text>
</comment>
<evidence type="ECO:0000313" key="1">
    <source>
        <dbReference type="EMBL" id="MBK1856518.1"/>
    </source>
</evidence>
<keyword evidence="2" id="KW-1185">Reference proteome</keyword>
<accession>A0AAE2SDS4</accession>
<dbReference type="RefSeq" id="WP_309491138.1">
    <property type="nucleotide sequence ID" value="NZ_JAENIG010000015.1"/>
</dbReference>
<evidence type="ECO:0000313" key="2">
    <source>
        <dbReference type="Proteomes" id="UP000634206"/>
    </source>
</evidence>
<gene>
    <name evidence="1" type="ORF">JIN83_16220</name>
</gene>
<reference evidence="1" key="1">
    <citation type="submission" date="2021-01" db="EMBL/GenBank/DDBJ databases">
        <title>Modified the classification status of verrucomicrobia.</title>
        <authorList>
            <person name="Feng X."/>
        </authorList>
    </citation>
    <scope>NUCLEOTIDE SEQUENCE</scope>
    <source>
        <strain evidence="1">5K15</strain>
    </source>
</reference>
<dbReference type="EMBL" id="JAENIG010000015">
    <property type="protein sequence ID" value="MBK1856518.1"/>
    <property type="molecule type" value="Genomic_DNA"/>
</dbReference>
<dbReference type="AlphaFoldDB" id="A0AAE2SDS4"/>
<name>A0AAE2SDS4_9BACT</name>
<dbReference type="Proteomes" id="UP000634206">
    <property type="component" value="Unassembled WGS sequence"/>
</dbReference>
<proteinExistence type="predicted"/>
<sequence>MKKWISHLGWAISSRIAPEIVDVKTGEVLGRAFVLAFGTRAIVLGYRGRKPLVPVFLPEKKLRYWKLRIGFTTAEEPDYPNIRESL</sequence>
<organism evidence="1 2">
    <name type="scientific">Oceaniferula flava</name>
    <dbReference type="NCBI Taxonomy" id="2800421"/>
    <lineage>
        <taxon>Bacteria</taxon>
        <taxon>Pseudomonadati</taxon>
        <taxon>Verrucomicrobiota</taxon>
        <taxon>Verrucomicrobiia</taxon>
        <taxon>Verrucomicrobiales</taxon>
        <taxon>Verrucomicrobiaceae</taxon>
        <taxon>Oceaniferula</taxon>
    </lineage>
</organism>
<protein>
    <submittedName>
        <fullName evidence="1">Uncharacterized protein</fullName>
    </submittedName>
</protein>